<feature type="region of interest" description="Disordered" evidence="1">
    <location>
        <begin position="26"/>
        <end position="46"/>
    </location>
</feature>
<dbReference type="Proteomes" id="UP000467841">
    <property type="component" value="Unassembled WGS sequence"/>
</dbReference>
<sequence length="220" mass="24837">MAAKPSNELMATGEDAALTTAMKELTLEEGNGGNSDSSSDDSIVSVGDMGSDSEWLACKYFPEKEPEWDVDSFDGQELKIHPLVRKTYPTQELYDQYYDKRLKAFESKGFLPDPSRAIYEVYLEGRMRNHKTARDFMADLANVCVKKFNETKGKTLELVNVLRATETGGSKWKLYITFMAREYHEGPLVEYQAKVIKFLGDLQPPFPILCRPSPKPGSQN</sequence>
<name>A0A6D2KAZ9_9BRAS</name>
<dbReference type="InterPro" id="IPR046350">
    <property type="entry name" value="Cystatin_sf"/>
</dbReference>
<comment type="caution">
    <text evidence="2">The sequence shown here is derived from an EMBL/GenBank/DDBJ whole genome shotgun (WGS) entry which is preliminary data.</text>
</comment>
<dbReference type="EMBL" id="CACVBM020001484">
    <property type="protein sequence ID" value="CAA7051536.1"/>
    <property type="molecule type" value="Genomic_DNA"/>
</dbReference>
<evidence type="ECO:0000313" key="2">
    <source>
        <dbReference type="EMBL" id="CAA7051536.1"/>
    </source>
</evidence>
<gene>
    <name evidence="2" type="ORF">MERR_LOCUS38771</name>
</gene>
<proteinExistence type="predicted"/>
<accession>A0A6D2KAZ9</accession>
<reference evidence="2" key="1">
    <citation type="submission" date="2020-01" db="EMBL/GenBank/DDBJ databases">
        <authorList>
            <person name="Mishra B."/>
        </authorList>
    </citation>
    <scope>NUCLEOTIDE SEQUENCE [LARGE SCALE GENOMIC DNA]</scope>
</reference>
<dbReference type="AlphaFoldDB" id="A0A6D2KAZ9"/>
<evidence type="ECO:0000313" key="3">
    <source>
        <dbReference type="Proteomes" id="UP000467841"/>
    </source>
</evidence>
<evidence type="ECO:0008006" key="4">
    <source>
        <dbReference type="Google" id="ProtNLM"/>
    </source>
</evidence>
<dbReference type="SUPFAM" id="SSF54403">
    <property type="entry name" value="Cystatin/monellin"/>
    <property type="match status" value="1"/>
</dbReference>
<dbReference type="InterPro" id="IPR006525">
    <property type="entry name" value="Cystatin-related_pln"/>
</dbReference>
<dbReference type="PANTHER" id="PTHR31228">
    <property type="entry name" value="CYSTATIN/MONELLIN SUPERFAMILY PROTEIN"/>
    <property type="match status" value="1"/>
</dbReference>
<evidence type="ECO:0000256" key="1">
    <source>
        <dbReference type="SAM" id="MobiDB-lite"/>
    </source>
</evidence>
<dbReference type="OrthoDB" id="1103804at2759"/>
<organism evidence="2 3">
    <name type="scientific">Microthlaspi erraticum</name>
    <dbReference type="NCBI Taxonomy" id="1685480"/>
    <lineage>
        <taxon>Eukaryota</taxon>
        <taxon>Viridiplantae</taxon>
        <taxon>Streptophyta</taxon>
        <taxon>Embryophyta</taxon>
        <taxon>Tracheophyta</taxon>
        <taxon>Spermatophyta</taxon>
        <taxon>Magnoliopsida</taxon>
        <taxon>eudicotyledons</taxon>
        <taxon>Gunneridae</taxon>
        <taxon>Pentapetalae</taxon>
        <taxon>rosids</taxon>
        <taxon>malvids</taxon>
        <taxon>Brassicales</taxon>
        <taxon>Brassicaceae</taxon>
        <taxon>Coluteocarpeae</taxon>
        <taxon>Microthlaspi</taxon>
    </lineage>
</organism>
<feature type="compositionally biased region" description="Low complexity" evidence="1">
    <location>
        <begin position="34"/>
        <end position="46"/>
    </location>
</feature>
<dbReference type="Gene3D" id="3.10.450.10">
    <property type="match status" value="1"/>
</dbReference>
<dbReference type="PANTHER" id="PTHR31228:SF40">
    <property type="entry name" value="CYSTATIN_MONELLIN SUPERFAMILY PROTEIN"/>
    <property type="match status" value="1"/>
</dbReference>
<dbReference type="NCBIfam" id="TIGR01638">
    <property type="entry name" value="Atha_cystat_rel"/>
    <property type="match status" value="1"/>
</dbReference>
<protein>
    <recommendedName>
        <fullName evidence="4">Cystatin domain-containing protein</fullName>
    </recommendedName>
</protein>
<keyword evidence="3" id="KW-1185">Reference proteome</keyword>